<dbReference type="KEGG" id="aade:C3B56_00194"/>
<reference evidence="2 3" key="1">
    <citation type="journal article" date="2018" name="Genome Biol. Evol.">
        <title>Partnering With a Pest: Genomes of Hemlock Woolly Adelgid Symbionts Reveal Atypical Nutritional Provisioning Patterns in Dual-Obligate Bacteria.</title>
        <authorList>
            <person name="Weglarz K.M."/>
            <person name="Havill N.P."/>
            <person name="Burke G.R."/>
            <person name="von Dohlen C.D."/>
        </authorList>
    </citation>
    <scope>NUCLEOTIDE SEQUENCE [LARGE SCALE GENOMIC DNA]</scope>
    <source>
        <strain evidence="2">ENA</strain>
    </source>
</reference>
<evidence type="ECO:0000259" key="1">
    <source>
        <dbReference type="PROSITE" id="PS50404"/>
    </source>
</evidence>
<dbReference type="OrthoDB" id="9781431at2"/>
<dbReference type="PANTHER" id="PTHR43968">
    <property type="match status" value="1"/>
</dbReference>
<gene>
    <name evidence="2" type="primary">sspA</name>
    <name evidence="2" type="ORF">C3B56_00194</name>
</gene>
<evidence type="ECO:0000313" key="2">
    <source>
        <dbReference type="EMBL" id="AZP36299.1"/>
    </source>
</evidence>
<dbReference type="RefSeq" id="WP_126071567.1">
    <property type="nucleotide sequence ID" value="NZ_CP026513.1"/>
</dbReference>
<dbReference type="PROSITE" id="PS50404">
    <property type="entry name" value="GST_NTER"/>
    <property type="match status" value="1"/>
</dbReference>
<dbReference type="SUPFAM" id="SSF52833">
    <property type="entry name" value="Thioredoxin-like"/>
    <property type="match status" value="1"/>
</dbReference>
<dbReference type="InterPro" id="IPR004045">
    <property type="entry name" value="Glutathione_S-Trfase_N"/>
</dbReference>
<evidence type="ECO:0000313" key="3">
    <source>
        <dbReference type="Proteomes" id="UP000274458"/>
    </source>
</evidence>
<dbReference type="Gene3D" id="3.40.30.10">
    <property type="entry name" value="Glutaredoxin"/>
    <property type="match status" value="1"/>
</dbReference>
<protein>
    <submittedName>
        <fullName evidence="2">Stringent starvation protein A</fullName>
    </submittedName>
</protein>
<dbReference type="InterPro" id="IPR036282">
    <property type="entry name" value="Glutathione-S-Trfase_C_sf"/>
</dbReference>
<proteinExistence type="predicted"/>
<keyword evidence="3" id="KW-1185">Reference proteome</keyword>
<feature type="domain" description="GST N-terminal" evidence="1">
    <location>
        <begin position="9"/>
        <end position="95"/>
    </location>
</feature>
<name>A0A3S9J7S3_9ENTR</name>
<dbReference type="EMBL" id="CP026513">
    <property type="protein sequence ID" value="AZP36299.1"/>
    <property type="molecule type" value="Genomic_DNA"/>
</dbReference>
<dbReference type="PANTHER" id="PTHR43968:SF6">
    <property type="entry name" value="GLUTATHIONE S-TRANSFERASE OMEGA"/>
    <property type="match status" value="1"/>
</dbReference>
<dbReference type="InterPro" id="IPR036249">
    <property type="entry name" value="Thioredoxin-like_sf"/>
</dbReference>
<dbReference type="AlphaFoldDB" id="A0A3S9J7S3"/>
<sequence>MIIKKNRYNQLKLFSKKNDIYSHKIRMVLSIKNLYIKINKILLNNLPKKIFNFYNYKKKKKIFFSKRLMLIDRYIILYESNIIINYINEKFPYPILISKNILKKSENNFITNNIKFNWYKLINIIDNNIKNYKEKSKNQLSKEFSKLSYFFIKKSSFLINLKLTLLDCYIAPILWKIKKLKININGKYKDEIYNYMYYVFSQEKFIKSLTKYEKKYYFKI</sequence>
<dbReference type="Pfam" id="PF02798">
    <property type="entry name" value="GST_N"/>
    <property type="match status" value="1"/>
</dbReference>
<dbReference type="Gene3D" id="1.20.1050.10">
    <property type="match status" value="1"/>
</dbReference>
<dbReference type="GO" id="GO:0005737">
    <property type="term" value="C:cytoplasm"/>
    <property type="evidence" value="ECO:0007669"/>
    <property type="project" value="TreeGrafter"/>
</dbReference>
<accession>A0A3S9J7S3</accession>
<dbReference type="SUPFAM" id="SSF47616">
    <property type="entry name" value="GST C-terminal domain-like"/>
    <property type="match status" value="1"/>
</dbReference>
<dbReference type="InterPro" id="IPR050983">
    <property type="entry name" value="GST_Omega/HSP26"/>
</dbReference>
<organism evidence="2 3">
    <name type="scientific">Candidatus Annandia adelgestsuga</name>
    <dbReference type="NCBI Taxonomy" id="1302411"/>
    <lineage>
        <taxon>Bacteria</taxon>
        <taxon>Pseudomonadati</taxon>
        <taxon>Pseudomonadota</taxon>
        <taxon>Gammaproteobacteria</taxon>
        <taxon>Enterobacterales</taxon>
        <taxon>Enterobacteriaceae</taxon>
        <taxon>Candidatus Annandia</taxon>
    </lineage>
</organism>
<dbReference type="Proteomes" id="UP000274458">
    <property type="component" value="Chromosome"/>
</dbReference>